<dbReference type="SUPFAM" id="SSF111369">
    <property type="entry name" value="HlyD-like secretion proteins"/>
    <property type="match status" value="1"/>
</dbReference>
<dbReference type="GO" id="GO:0016020">
    <property type="term" value="C:membrane"/>
    <property type="evidence" value="ECO:0007669"/>
    <property type="project" value="InterPro"/>
</dbReference>
<dbReference type="AlphaFoldDB" id="A0A7W6ENS1"/>
<dbReference type="Gene3D" id="2.40.420.20">
    <property type="match status" value="1"/>
</dbReference>
<dbReference type="Gene3D" id="1.10.287.470">
    <property type="entry name" value="Helix hairpin bin"/>
    <property type="match status" value="1"/>
</dbReference>
<dbReference type="PANTHER" id="PTHR30097:SF4">
    <property type="entry name" value="SLR6042 PROTEIN"/>
    <property type="match status" value="1"/>
</dbReference>
<feature type="coiled-coil region" evidence="3">
    <location>
        <begin position="108"/>
        <end position="159"/>
    </location>
</feature>
<evidence type="ECO:0000256" key="1">
    <source>
        <dbReference type="ARBA" id="ARBA00009477"/>
    </source>
</evidence>
<dbReference type="Gene3D" id="2.40.50.100">
    <property type="match status" value="1"/>
</dbReference>
<feature type="domain" description="CusB-like beta-barrel" evidence="5">
    <location>
        <begin position="212"/>
        <end position="286"/>
    </location>
</feature>
<sequence length="360" mass="40305">MKTKLLVWVLCLPAIVLLSCQSEQKNEEPKTKDTGSAFRTDTVQLRNYEQELQFTGQVSFDQKQVDRVYPMVSGNVLDVNAELGAFVKKGQVLAKLQSADVSQFVKDYNTAKSNYDIAKRNADNVEQLYKTKFSSENDLVNARKQLEIASSELERSSQVLKMYGGTSANSQPIFTVTAPVSGYIVERNINPNMQIRPDNGNSLFTISNLSDVWVLINIYESDIQAVKIGQQVNISTLAYPDRVFQGRIDNISQVIDNDSKVLQARVVLPNPGGLLKPDMFCTVKLHIEKPEKLLAVNPKSVIFSEDRYFVILDKGKGNYQSIPVEVIKSTSKYSYIKANLRDGDQVVTEGALLLFNELTD</sequence>
<feature type="signal peptide" evidence="4">
    <location>
        <begin position="1"/>
        <end position="25"/>
    </location>
</feature>
<accession>A0A7W6ENS1</accession>
<dbReference type="InterPro" id="IPR058647">
    <property type="entry name" value="BSH_CzcB-like"/>
</dbReference>
<dbReference type="GO" id="GO:0015679">
    <property type="term" value="P:plasma membrane copper ion transport"/>
    <property type="evidence" value="ECO:0007669"/>
    <property type="project" value="TreeGrafter"/>
</dbReference>
<comment type="caution">
    <text evidence="7">The sequence shown here is derived from an EMBL/GenBank/DDBJ whole genome shotgun (WGS) entry which is preliminary data.</text>
</comment>
<evidence type="ECO:0000313" key="7">
    <source>
        <dbReference type="EMBL" id="MBB3836552.1"/>
    </source>
</evidence>
<dbReference type="Gene3D" id="2.40.30.170">
    <property type="match status" value="1"/>
</dbReference>
<keyword evidence="3" id="KW-0175">Coiled coil</keyword>
<reference evidence="7 8" key="1">
    <citation type="submission" date="2020-08" db="EMBL/GenBank/DDBJ databases">
        <title>Genomic Encyclopedia of Type Strains, Phase IV (KMG-IV): sequencing the most valuable type-strain genomes for metagenomic binning, comparative biology and taxonomic classification.</title>
        <authorList>
            <person name="Goeker M."/>
        </authorList>
    </citation>
    <scope>NUCLEOTIDE SEQUENCE [LARGE SCALE GENOMIC DNA]</scope>
    <source>
        <strain evidence="7 8">DSM 17976</strain>
    </source>
</reference>
<dbReference type="InterPro" id="IPR006143">
    <property type="entry name" value="RND_pump_MFP"/>
</dbReference>
<comment type="similarity">
    <text evidence="1">Belongs to the membrane fusion protein (MFP) (TC 8.A.1) family.</text>
</comment>
<evidence type="ECO:0000256" key="2">
    <source>
        <dbReference type="ARBA" id="ARBA00022448"/>
    </source>
</evidence>
<organism evidence="7 8">
    <name type="scientific">Runella defluvii</name>
    <dbReference type="NCBI Taxonomy" id="370973"/>
    <lineage>
        <taxon>Bacteria</taxon>
        <taxon>Pseudomonadati</taxon>
        <taxon>Bacteroidota</taxon>
        <taxon>Cytophagia</taxon>
        <taxon>Cytophagales</taxon>
        <taxon>Spirosomataceae</taxon>
        <taxon>Runella</taxon>
    </lineage>
</organism>
<name>A0A7W6ENS1_9BACT</name>
<dbReference type="GO" id="GO:0022857">
    <property type="term" value="F:transmembrane transporter activity"/>
    <property type="evidence" value="ECO:0007669"/>
    <property type="project" value="InterPro"/>
</dbReference>
<dbReference type="InterPro" id="IPR051909">
    <property type="entry name" value="MFP_Cation_Efflux"/>
</dbReference>
<dbReference type="EMBL" id="JACIBY010000001">
    <property type="protein sequence ID" value="MBB3836552.1"/>
    <property type="molecule type" value="Genomic_DNA"/>
</dbReference>
<dbReference type="PROSITE" id="PS51257">
    <property type="entry name" value="PROKAR_LIPOPROTEIN"/>
    <property type="match status" value="1"/>
</dbReference>
<keyword evidence="4" id="KW-0732">Signal</keyword>
<protein>
    <submittedName>
        <fullName evidence="7">Cobalt-zinc-cadmium efflux system membrane fusion protein</fullName>
    </submittedName>
</protein>
<dbReference type="GO" id="GO:0030313">
    <property type="term" value="C:cell envelope"/>
    <property type="evidence" value="ECO:0007669"/>
    <property type="project" value="TreeGrafter"/>
</dbReference>
<evidence type="ECO:0000313" key="8">
    <source>
        <dbReference type="Proteomes" id="UP000541352"/>
    </source>
</evidence>
<dbReference type="GO" id="GO:0060003">
    <property type="term" value="P:copper ion export"/>
    <property type="evidence" value="ECO:0007669"/>
    <property type="project" value="TreeGrafter"/>
</dbReference>
<dbReference type="PANTHER" id="PTHR30097">
    <property type="entry name" value="CATION EFFLUX SYSTEM PROTEIN CUSB"/>
    <property type="match status" value="1"/>
</dbReference>
<evidence type="ECO:0000259" key="5">
    <source>
        <dbReference type="Pfam" id="PF25954"/>
    </source>
</evidence>
<keyword evidence="8" id="KW-1185">Reference proteome</keyword>
<dbReference type="NCBIfam" id="TIGR01730">
    <property type="entry name" value="RND_mfp"/>
    <property type="match status" value="1"/>
</dbReference>
<proteinExistence type="inferred from homology"/>
<keyword evidence="2" id="KW-0813">Transport</keyword>
<evidence type="ECO:0000256" key="3">
    <source>
        <dbReference type="SAM" id="Coils"/>
    </source>
</evidence>
<dbReference type="Pfam" id="PF25973">
    <property type="entry name" value="BSH_CzcB"/>
    <property type="match status" value="1"/>
</dbReference>
<evidence type="ECO:0000256" key="4">
    <source>
        <dbReference type="SAM" id="SignalP"/>
    </source>
</evidence>
<dbReference type="RefSeq" id="WP_183971288.1">
    <property type="nucleotide sequence ID" value="NZ_JACIBY010000001.1"/>
</dbReference>
<feature type="chain" id="PRO_5031348872" evidence="4">
    <location>
        <begin position="26"/>
        <end position="360"/>
    </location>
</feature>
<dbReference type="FunFam" id="2.40.30.170:FF:000010">
    <property type="entry name" value="Efflux RND transporter periplasmic adaptor subunit"/>
    <property type="match status" value="1"/>
</dbReference>
<evidence type="ECO:0000259" key="6">
    <source>
        <dbReference type="Pfam" id="PF25973"/>
    </source>
</evidence>
<gene>
    <name evidence="7" type="ORF">FHS57_000534</name>
</gene>
<dbReference type="Pfam" id="PF25954">
    <property type="entry name" value="Beta-barrel_RND_2"/>
    <property type="match status" value="1"/>
</dbReference>
<dbReference type="Proteomes" id="UP000541352">
    <property type="component" value="Unassembled WGS sequence"/>
</dbReference>
<dbReference type="InterPro" id="IPR058792">
    <property type="entry name" value="Beta-barrel_RND_2"/>
</dbReference>
<feature type="domain" description="CzcB-like barrel-sandwich hybrid" evidence="6">
    <location>
        <begin position="66"/>
        <end position="208"/>
    </location>
</feature>